<dbReference type="GO" id="GO:0005655">
    <property type="term" value="C:nucleolar ribonuclease P complex"/>
    <property type="evidence" value="ECO:0007669"/>
    <property type="project" value="InterPro"/>
</dbReference>
<dbReference type="SUPFAM" id="SSF82704">
    <property type="entry name" value="AlbA-like"/>
    <property type="match status" value="1"/>
</dbReference>
<proteinExistence type="predicted"/>
<dbReference type="AlphaFoldDB" id="A0A448YTU2"/>
<protein>
    <submittedName>
        <fullName evidence="4">DEKNAAC105649</fullName>
    </submittedName>
</protein>
<dbReference type="InterPro" id="IPR014612">
    <property type="entry name" value="Pop7/Rpp20"/>
</dbReference>
<dbReference type="GO" id="GO:0003723">
    <property type="term" value="F:RNA binding"/>
    <property type="evidence" value="ECO:0007669"/>
    <property type="project" value="TreeGrafter"/>
</dbReference>
<dbReference type="GO" id="GO:0034965">
    <property type="term" value="P:intronic box C/D snoRNA processing"/>
    <property type="evidence" value="ECO:0007669"/>
    <property type="project" value="TreeGrafter"/>
</dbReference>
<evidence type="ECO:0000313" key="5">
    <source>
        <dbReference type="Proteomes" id="UP000290900"/>
    </source>
</evidence>
<evidence type="ECO:0000256" key="3">
    <source>
        <dbReference type="ARBA" id="ARBA00023242"/>
    </source>
</evidence>
<name>A0A448YTU2_BRENA</name>
<gene>
    <name evidence="4" type="ORF">BRENAR_LOCUS5060</name>
</gene>
<keyword evidence="5" id="KW-1185">Reference proteome</keyword>
<dbReference type="GO" id="GO:0000294">
    <property type="term" value="P:nuclear-transcribed mRNA catabolic process, RNase MRP-dependent"/>
    <property type="evidence" value="ECO:0007669"/>
    <property type="project" value="TreeGrafter"/>
</dbReference>
<dbReference type="InterPro" id="IPR036882">
    <property type="entry name" value="Alba-like_dom_sf"/>
</dbReference>
<dbReference type="PANTHER" id="PTHR28256">
    <property type="entry name" value="RIBONUCLEASES P/MRP PROTEIN SUBUNIT POP7"/>
    <property type="match status" value="1"/>
</dbReference>
<dbReference type="GO" id="GO:0000171">
    <property type="term" value="F:ribonuclease MRP activity"/>
    <property type="evidence" value="ECO:0007669"/>
    <property type="project" value="TreeGrafter"/>
</dbReference>
<dbReference type="Gene3D" id="3.30.110.20">
    <property type="entry name" value="Alba-like domain"/>
    <property type="match status" value="1"/>
</dbReference>
<accession>A0A448YTU2</accession>
<dbReference type="EMBL" id="CAACVR010000076">
    <property type="protein sequence ID" value="VEU24332.1"/>
    <property type="molecule type" value="Genomic_DNA"/>
</dbReference>
<dbReference type="GO" id="GO:0001682">
    <property type="term" value="P:tRNA 5'-leader removal"/>
    <property type="evidence" value="ECO:0007669"/>
    <property type="project" value="InterPro"/>
</dbReference>
<evidence type="ECO:0000313" key="4">
    <source>
        <dbReference type="EMBL" id="VEU24332.1"/>
    </source>
</evidence>
<dbReference type="PANTHER" id="PTHR28256:SF1">
    <property type="entry name" value="RIBONUCLEASES P_MRP PROTEIN SUBUNIT POP7"/>
    <property type="match status" value="1"/>
</dbReference>
<dbReference type="Proteomes" id="UP000290900">
    <property type="component" value="Unassembled WGS sequence"/>
</dbReference>
<keyword evidence="3" id="KW-0539">Nucleus</keyword>
<dbReference type="InterPro" id="IPR020241">
    <property type="entry name" value="RNase_P/MRP_Pop7_fungi"/>
</dbReference>
<evidence type="ECO:0000256" key="1">
    <source>
        <dbReference type="ARBA" id="ARBA00004123"/>
    </source>
</evidence>
<reference evidence="4 5" key="1">
    <citation type="submission" date="2018-12" db="EMBL/GenBank/DDBJ databases">
        <authorList>
            <person name="Tiukova I."/>
            <person name="Dainat J."/>
        </authorList>
    </citation>
    <scope>NUCLEOTIDE SEQUENCE [LARGE SCALE GENOMIC DNA]</scope>
</reference>
<organism evidence="4 5">
    <name type="scientific">Brettanomyces naardenensis</name>
    <name type="common">Yeast</name>
    <dbReference type="NCBI Taxonomy" id="13370"/>
    <lineage>
        <taxon>Eukaryota</taxon>
        <taxon>Fungi</taxon>
        <taxon>Dikarya</taxon>
        <taxon>Ascomycota</taxon>
        <taxon>Saccharomycotina</taxon>
        <taxon>Pichiomycetes</taxon>
        <taxon>Pichiales</taxon>
        <taxon>Pichiaceae</taxon>
        <taxon>Brettanomyces</taxon>
    </lineage>
</organism>
<evidence type="ECO:0000256" key="2">
    <source>
        <dbReference type="ARBA" id="ARBA00022694"/>
    </source>
</evidence>
<comment type="subcellular location">
    <subcellularLocation>
        <location evidence="1">Nucleus</location>
    </subcellularLocation>
</comment>
<dbReference type="GO" id="GO:0006364">
    <property type="term" value="P:rRNA processing"/>
    <property type="evidence" value="ECO:0007669"/>
    <property type="project" value="TreeGrafter"/>
</dbReference>
<dbReference type="STRING" id="13370.A0A448YTU2"/>
<sequence>MAPATAPKLARLENKCLVKHAPPRAYSQNEGSHVVYIKSSTPYISALKRIERSLDGFRPLPNRNGSPVAKSGSNIKYIVVKGMGKAIPKVVNLGIHFKYDKQLHVELYTKTIGVLDEFVPKDNENDDDDEEEEDDDVLRKRNVGSVELHIML</sequence>
<dbReference type="GO" id="GO:0004526">
    <property type="term" value="F:ribonuclease P activity"/>
    <property type="evidence" value="ECO:0007669"/>
    <property type="project" value="TreeGrafter"/>
</dbReference>
<dbReference type="Pfam" id="PF12328">
    <property type="entry name" value="Rpp20"/>
    <property type="match status" value="1"/>
</dbReference>
<dbReference type="FunCoup" id="A0A448YTU2">
    <property type="interactions" value="84"/>
</dbReference>
<dbReference type="InParanoid" id="A0A448YTU2"/>
<dbReference type="OrthoDB" id="5416589at2759"/>
<dbReference type="GO" id="GO:0000172">
    <property type="term" value="C:ribonuclease MRP complex"/>
    <property type="evidence" value="ECO:0007669"/>
    <property type="project" value="InterPro"/>
</dbReference>
<keyword evidence="2" id="KW-0819">tRNA processing</keyword>